<dbReference type="PANTHER" id="PTHR22642">
    <property type="entry name" value="IMIDAZOLONEPROPIONASE"/>
    <property type="match status" value="1"/>
</dbReference>
<evidence type="ECO:0000259" key="1">
    <source>
        <dbReference type="Pfam" id="PF07969"/>
    </source>
</evidence>
<reference evidence="2" key="1">
    <citation type="journal article" date="2012" name="Nature">
        <title>The oyster genome reveals stress adaptation and complexity of shell formation.</title>
        <authorList>
            <person name="Zhang G."/>
            <person name="Fang X."/>
            <person name="Guo X."/>
            <person name="Li L."/>
            <person name="Luo R."/>
            <person name="Xu F."/>
            <person name="Yang P."/>
            <person name="Zhang L."/>
            <person name="Wang X."/>
            <person name="Qi H."/>
            <person name="Xiong Z."/>
            <person name="Que H."/>
            <person name="Xie Y."/>
            <person name="Holland P.W."/>
            <person name="Paps J."/>
            <person name="Zhu Y."/>
            <person name="Wu F."/>
            <person name="Chen Y."/>
            <person name="Wang J."/>
            <person name="Peng C."/>
            <person name="Meng J."/>
            <person name="Yang L."/>
            <person name="Liu J."/>
            <person name="Wen B."/>
            <person name="Zhang N."/>
            <person name="Huang Z."/>
            <person name="Zhu Q."/>
            <person name="Feng Y."/>
            <person name="Mount A."/>
            <person name="Hedgecock D."/>
            <person name="Xu Z."/>
            <person name="Liu Y."/>
            <person name="Domazet-Loso T."/>
            <person name="Du Y."/>
            <person name="Sun X."/>
            <person name="Zhang S."/>
            <person name="Liu B."/>
            <person name="Cheng P."/>
            <person name="Jiang X."/>
            <person name="Li J."/>
            <person name="Fan D."/>
            <person name="Wang W."/>
            <person name="Fu W."/>
            <person name="Wang T."/>
            <person name="Wang B."/>
            <person name="Zhang J."/>
            <person name="Peng Z."/>
            <person name="Li Y."/>
            <person name="Li N."/>
            <person name="Wang J."/>
            <person name="Chen M."/>
            <person name="He Y."/>
            <person name="Tan F."/>
            <person name="Song X."/>
            <person name="Zheng Q."/>
            <person name="Huang R."/>
            <person name="Yang H."/>
            <person name="Du X."/>
            <person name="Chen L."/>
            <person name="Yang M."/>
            <person name="Gaffney P.M."/>
            <person name="Wang S."/>
            <person name="Luo L."/>
            <person name="She Z."/>
            <person name="Ming Y."/>
            <person name="Huang W."/>
            <person name="Zhang S."/>
            <person name="Huang B."/>
            <person name="Zhang Y."/>
            <person name="Qu T."/>
            <person name="Ni P."/>
            <person name="Miao G."/>
            <person name="Wang J."/>
            <person name="Wang Q."/>
            <person name="Steinberg C.E."/>
            <person name="Wang H."/>
            <person name="Li N."/>
            <person name="Qian L."/>
            <person name="Zhang G."/>
            <person name="Li Y."/>
            <person name="Yang H."/>
            <person name="Liu X."/>
            <person name="Wang J."/>
            <person name="Yin Y."/>
            <person name="Wang J."/>
        </authorList>
    </citation>
    <scope>NUCLEOTIDE SEQUENCE [LARGE SCALE GENOMIC DNA]</scope>
    <source>
        <strain evidence="2">05x7-T-G4-1.051#20</strain>
    </source>
</reference>
<accession>K1QJ02</accession>
<dbReference type="InterPro" id="IPR013108">
    <property type="entry name" value="Amidohydro_3"/>
</dbReference>
<gene>
    <name evidence="2" type="ORF">CGI_10003780</name>
</gene>
<proteinExistence type="predicted"/>
<dbReference type="HOGENOM" id="CLU_435630_0_0_1"/>
<dbReference type="SUPFAM" id="SSF51556">
    <property type="entry name" value="Metallo-dependent hydrolases"/>
    <property type="match status" value="1"/>
</dbReference>
<keyword evidence="2" id="KW-0378">Hydrolase</keyword>
<feature type="domain" description="Amidohydrolase 3" evidence="1">
    <location>
        <begin position="220"/>
        <end position="593"/>
    </location>
</feature>
<dbReference type="Gene3D" id="3.20.20.140">
    <property type="entry name" value="Metal-dependent hydrolases"/>
    <property type="match status" value="1"/>
</dbReference>
<dbReference type="PANTHER" id="PTHR22642:SF2">
    <property type="entry name" value="PROTEIN LONG AFTER FAR-RED 3"/>
    <property type="match status" value="1"/>
</dbReference>
<sequence>MVYCMIKVCMYFLLKAISYIWRGCPDCRTVLHAPDNMESLATRCNMRVLFLLVISTLIFINTNAQRIRESSCKDSCRTTKVQCMSSCKRGFLRRLSKQNFLRCFEKCSKSAGACYPRCDCMALVERERKGCDRACDSYPFTSSFDISHCYKECKFDYEAVTPVESTPVERGRSCCNNAMHAFVIMPTATAVESKTIAEWLARWPLTAKRVASRGREFKPRPRRRGVIMRVEGTNEPNGILLEDEGVSIMEFALKPTPELEELNYVGLIDGLWYLNENGITSVSDARVVWGRGHDKTLERVCKEGRLTVRANLALWAYPQKEDAQQIEALKDMYSNVNPECFLRKNQIKVYIDGLLESTTAAMQEPYVKNLNLPGIFDNRGMNIFDQSRLSKYINKLQHFGDNDGFDFLVHAIGDRGVHEALNAFDDSWISGTRHRMTHLEQVKPDDFDRFERLNVIADIQVAGNFTKPSARGNIESLVGKDRAYNFIPLRSIYDAHAHVTLSSDWDVSTPNPFIGIQNAISRGHQSVKVKDAVEMYTINAAYAMRQEHVVGSLATGKDADFIVIDTDIIDQNNEDVIHKTRVLQTVLAGEEVYWAEDQNLVDDATCQILEDSYYYGSCSFDHYCNAYP</sequence>
<name>K1QJ02_MAGGI</name>
<organism evidence="2">
    <name type="scientific">Magallana gigas</name>
    <name type="common">Pacific oyster</name>
    <name type="synonym">Crassostrea gigas</name>
    <dbReference type="NCBI Taxonomy" id="29159"/>
    <lineage>
        <taxon>Eukaryota</taxon>
        <taxon>Metazoa</taxon>
        <taxon>Spiralia</taxon>
        <taxon>Lophotrochozoa</taxon>
        <taxon>Mollusca</taxon>
        <taxon>Bivalvia</taxon>
        <taxon>Autobranchia</taxon>
        <taxon>Pteriomorphia</taxon>
        <taxon>Ostreida</taxon>
        <taxon>Ostreoidea</taxon>
        <taxon>Ostreidae</taxon>
        <taxon>Magallana</taxon>
    </lineage>
</organism>
<dbReference type="InParanoid" id="K1QJ02"/>
<dbReference type="AlphaFoldDB" id="K1QJ02"/>
<dbReference type="Pfam" id="PF07969">
    <property type="entry name" value="Amidohydro_3"/>
    <property type="match status" value="1"/>
</dbReference>
<dbReference type="EMBL" id="JH817727">
    <property type="protein sequence ID" value="EKC21566.1"/>
    <property type="molecule type" value="Genomic_DNA"/>
</dbReference>
<evidence type="ECO:0000313" key="2">
    <source>
        <dbReference type="EMBL" id="EKC21566.1"/>
    </source>
</evidence>
<dbReference type="SUPFAM" id="SSF51338">
    <property type="entry name" value="Composite domain of metallo-dependent hydrolases"/>
    <property type="match status" value="1"/>
</dbReference>
<dbReference type="InterPro" id="IPR032466">
    <property type="entry name" value="Metal_Hydrolase"/>
</dbReference>
<dbReference type="InterPro" id="IPR011059">
    <property type="entry name" value="Metal-dep_hydrolase_composite"/>
</dbReference>
<dbReference type="GO" id="GO:0016810">
    <property type="term" value="F:hydrolase activity, acting on carbon-nitrogen (but not peptide) bonds"/>
    <property type="evidence" value="ECO:0007669"/>
    <property type="project" value="InterPro"/>
</dbReference>
<protein>
    <submittedName>
        <fullName evidence="2">Putative amidohydrolase ytcJ</fullName>
    </submittedName>
</protein>